<dbReference type="SUPFAM" id="SSF51905">
    <property type="entry name" value="FAD/NAD(P)-binding domain"/>
    <property type="match status" value="1"/>
</dbReference>
<evidence type="ECO:0000259" key="4">
    <source>
        <dbReference type="Pfam" id="PF01494"/>
    </source>
</evidence>
<dbReference type="AlphaFoldDB" id="A0A6A6CFG2"/>
<accession>A0A6A6CFG2</accession>
<evidence type="ECO:0000256" key="2">
    <source>
        <dbReference type="ARBA" id="ARBA00022827"/>
    </source>
</evidence>
<dbReference type="PRINTS" id="PR00420">
    <property type="entry name" value="RNGMNOXGNASE"/>
</dbReference>
<organism evidence="5 6">
    <name type="scientific">Zasmidium cellare ATCC 36951</name>
    <dbReference type="NCBI Taxonomy" id="1080233"/>
    <lineage>
        <taxon>Eukaryota</taxon>
        <taxon>Fungi</taxon>
        <taxon>Dikarya</taxon>
        <taxon>Ascomycota</taxon>
        <taxon>Pezizomycotina</taxon>
        <taxon>Dothideomycetes</taxon>
        <taxon>Dothideomycetidae</taxon>
        <taxon>Mycosphaerellales</taxon>
        <taxon>Mycosphaerellaceae</taxon>
        <taxon>Zasmidium</taxon>
    </lineage>
</organism>
<keyword evidence="2" id="KW-0274">FAD</keyword>
<dbReference type="OrthoDB" id="2690153at2759"/>
<protein>
    <recommendedName>
        <fullName evidence="4">FAD-binding domain-containing protein</fullName>
    </recommendedName>
</protein>
<dbReference type="EMBL" id="ML993603">
    <property type="protein sequence ID" value="KAF2164662.1"/>
    <property type="molecule type" value="Genomic_DNA"/>
</dbReference>
<dbReference type="Pfam" id="PF01494">
    <property type="entry name" value="FAD_binding_3"/>
    <property type="match status" value="1"/>
</dbReference>
<dbReference type="InterPro" id="IPR050641">
    <property type="entry name" value="RIFMO-like"/>
</dbReference>
<dbReference type="GeneID" id="54566579"/>
<dbReference type="Gene3D" id="3.30.9.10">
    <property type="entry name" value="D-Amino Acid Oxidase, subunit A, domain 2"/>
    <property type="match status" value="1"/>
</dbReference>
<evidence type="ECO:0000313" key="5">
    <source>
        <dbReference type="EMBL" id="KAF2164662.1"/>
    </source>
</evidence>
<dbReference type="Gene3D" id="3.50.50.60">
    <property type="entry name" value="FAD/NAD(P)-binding domain"/>
    <property type="match status" value="1"/>
</dbReference>
<dbReference type="PANTHER" id="PTHR43004">
    <property type="entry name" value="TRK SYSTEM POTASSIUM UPTAKE PROTEIN"/>
    <property type="match status" value="1"/>
</dbReference>
<reference evidence="5" key="1">
    <citation type="journal article" date="2020" name="Stud. Mycol.">
        <title>101 Dothideomycetes genomes: a test case for predicting lifestyles and emergence of pathogens.</title>
        <authorList>
            <person name="Haridas S."/>
            <person name="Albert R."/>
            <person name="Binder M."/>
            <person name="Bloem J."/>
            <person name="Labutti K."/>
            <person name="Salamov A."/>
            <person name="Andreopoulos B."/>
            <person name="Baker S."/>
            <person name="Barry K."/>
            <person name="Bills G."/>
            <person name="Bluhm B."/>
            <person name="Cannon C."/>
            <person name="Castanera R."/>
            <person name="Culley D."/>
            <person name="Daum C."/>
            <person name="Ezra D."/>
            <person name="Gonzalez J."/>
            <person name="Henrissat B."/>
            <person name="Kuo A."/>
            <person name="Liang C."/>
            <person name="Lipzen A."/>
            <person name="Lutzoni F."/>
            <person name="Magnuson J."/>
            <person name="Mondo S."/>
            <person name="Nolan M."/>
            <person name="Ohm R."/>
            <person name="Pangilinan J."/>
            <person name="Park H.-J."/>
            <person name="Ramirez L."/>
            <person name="Alfaro M."/>
            <person name="Sun H."/>
            <person name="Tritt A."/>
            <person name="Yoshinaga Y."/>
            <person name="Zwiers L.-H."/>
            <person name="Turgeon B."/>
            <person name="Goodwin S."/>
            <person name="Spatafora J."/>
            <person name="Crous P."/>
            <person name="Grigoriev I."/>
        </authorList>
    </citation>
    <scope>NUCLEOTIDE SEQUENCE</scope>
    <source>
        <strain evidence="5">ATCC 36951</strain>
    </source>
</reference>
<evidence type="ECO:0000313" key="6">
    <source>
        <dbReference type="Proteomes" id="UP000799537"/>
    </source>
</evidence>
<dbReference type="InterPro" id="IPR036188">
    <property type="entry name" value="FAD/NAD-bd_sf"/>
</dbReference>
<evidence type="ECO:0000256" key="1">
    <source>
        <dbReference type="ARBA" id="ARBA00022630"/>
    </source>
</evidence>
<sequence length="602" mass="66841">MAPDMLNNDNNAGDDKDVIVDCLIVGTGPAGASLACFLAQNGLTGMLVTQDSSNADTPRAHITNMAALDCLRDIGLDKQCYDVGMGGDTMMHTRWSNGFAGEEYARIYSWGNDPKRKGDYERASPSSPLDLPQTLLEPILVRHATLNGFKLRFNTSFVSFENDKSNGSIRTTLHDNIINADYAVRSKYLFGADGARSRIARQLELPMIKRPGQGFAINILIEADLSHLMEHRKGNLHWVLTPEKEHPEYAWIGCMRMVKPWHEWLCIIFTEPEAEKKAREPGEYIQRVREFIGDDSVEVTIKGISTWSINEVAAEKYSVGNVFCLGDAVHRHPPNHGLGSNTCIQDAHNLAWKVAYVEKGIAGKQLLETYSDERQPVGLDVVTQANDSLRNHKKVWEALGSLEKDPPSRVASLRELQEDSPAGHARRERLRAALKLINREEHGLGIEMNHRYTSTAISKTGQGDAPTFDTDPLEHYHPTTYPGARLPHIWLGKTIPSKLVSTIDLAGKGHFALFTGAGGHGWSAAVEEARRDFGIPITVHRIGFRQEWEDVYGDWADVRDVEETGCVLVRPDCFVAWRCQSWSAEGGSELVQVLKSVLSIGG</sequence>
<proteinExistence type="predicted"/>
<dbReference type="Proteomes" id="UP000799537">
    <property type="component" value="Unassembled WGS sequence"/>
</dbReference>
<feature type="domain" description="FAD-binding" evidence="4">
    <location>
        <begin position="20"/>
        <end position="384"/>
    </location>
</feature>
<name>A0A6A6CFG2_ZASCE</name>
<dbReference type="GO" id="GO:0071949">
    <property type="term" value="F:FAD binding"/>
    <property type="evidence" value="ECO:0007669"/>
    <property type="project" value="InterPro"/>
</dbReference>
<dbReference type="PANTHER" id="PTHR43004:SF8">
    <property type="entry name" value="FAD-BINDING DOMAIN-CONTAINING PROTEIN-RELATED"/>
    <property type="match status" value="1"/>
</dbReference>
<evidence type="ECO:0000256" key="3">
    <source>
        <dbReference type="ARBA" id="ARBA00023002"/>
    </source>
</evidence>
<gene>
    <name evidence="5" type="ORF">M409DRAFT_56480</name>
</gene>
<keyword evidence="6" id="KW-1185">Reference proteome</keyword>
<dbReference type="Pfam" id="PF21274">
    <property type="entry name" value="Rng_hyd_C"/>
    <property type="match status" value="1"/>
</dbReference>
<dbReference type="RefSeq" id="XP_033665551.1">
    <property type="nucleotide sequence ID" value="XM_033813307.1"/>
</dbReference>
<dbReference type="GO" id="GO:0016709">
    <property type="term" value="F:oxidoreductase activity, acting on paired donors, with incorporation or reduction of molecular oxygen, NAD(P)H as one donor, and incorporation of one atom of oxygen"/>
    <property type="evidence" value="ECO:0007669"/>
    <property type="project" value="UniProtKB-ARBA"/>
</dbReference>
<keyword evidence="1" id="KW-0285">Flavoprotein</keyword>
<keyword evidence="3" id="KW-0560">Oxidoreductase</keyword>
<dbReference type="InterPro" id="IPR002938">
    <property type="entry name" value="FAD-bd"/>
</dbReference>
<dbReference type="Gene3D" id="3.40.30.120">
    <property type="match status" value="1"/>
</dbReference>